<evidence type="ECO:0000313" key="4">
    <source>
        <dbReference type="Proteomes" id="UP001432027"/>
    </source>
</evidence>
<sequence>WTRTHFTAFFSLFSRIDTLVLDNFKREKVFEAVEKTLKNVGINRLDIRLDQLTNVLQGGIIRLCLNNGIRHILVTVNPGKINEFEEFVKQLSELGMTFDVYERNGDVDIQYFGKSAEYWNLKAGELMMSGIEMQMVTQSDATFDHGGYELRGVRAHIRCGKMEEQDTQPLRPLPLSRGYMPR</sequence>
<evidence type="ECO:0000256" key="2">
    <source>
        <dbReference type="SAM" id="SignalP"/>
    </source>
</evidence>
<protein>
    <submittedName>
        <fullName evidence="3">Uncharacterized protein</fullName>
    </submittedName>
</protein>
<dbReference type="Proteomes" id="UP001432027">
    <property type="component" value="Unassembled WGS sequence"/>
</dbReference>
<evidence type="ECO:0000313" key="3">
    <source>
        <dbReference type="EMBL" id="GMS89895.1"/>
    </source>
</evidence>
<feature type="region of interest" description="Disordered" evidence="1">
    <location>
        <begin position="163"/>
        <end position="182"/>
    </location>
</feature>
<keyword evidence="2" id="KW-0732">Signal</keyword>
<accession>A0AAV5TBW9</accession>
<keyword evidence="4" id="KW-1185">Reference proteome</keyword>
<feature type="chain" id="PRO_5043988938" evidence="2">
    <location>
        <begin position="19"/>
        <end position="182"/>
    </location>
</feature>
<feature type="non-terminal residue" evidence="3">
    <location>
        <position position="1"/>
    </location>
</feature>
<proteinExistence type="predicted"/>
<organism evidence="3 4">
    <name type="scientific">Pristionchus entomophagus</name>
    <dbReference type="NCBI Taxonomy" id="358040"/>
    <lineage>
        <taxon>Eukaryota</taxon>
        <taxon>Metazoa</taxon>
        <taxon>Ecdysozoa</taxon>
        <taxon>Nematoda</taxon>
        <taxon>Chromadorea</taxon>
        <taxon>Rhabditida</taxon>
        <taxon>Rhabditina</taxon>
        <taxon>Diplogasteromorpha</taxon>
        <taxon>Diplogasteroidea</taxon>
        <taxon>Neodiplogasteridae</taxon>
        <taxon>Pristionchus</taxon>
    </lineage>
</organism>
<dbReference type="EMBL" id="BTSX01000003">
    <property type="protein sequence ID" value="GMS89895.1"/>
    <property type="molecule type" value="Genomic_DNA"/>
</dbReference>
<comment type="caution">
    <text evidence="3">The sequence shown here is derived from an EMBL/GenBank/DDBJ whole genome shotgun (WGS) entry which is preliminary data.</text>
</comment>
<reference evidence="3" key="1">
    <citation type="submission" date="2023-10" db="EMBL/GenBank/DDBJ databases">
        <title>Genome assembly of Pristionchus species.</title>
        <authorList>
            <person name="Yoshida K."/>
            <person name="Sommer R.J."/>
        </authorList>
    </citation>
    <scope>NUCLEOTIDE SEQUENCE</scope>
    <source>
        <strain evidence="3">RS0144</strain>
    </source>
</reference>
<feature type="signal peptide" evidence="2">
    <location>
        <begin position="1"/>
        <end position="18"/>
    </location>
</feature>
<name>A0AAV5TBW9_9BILA</name>
<gene>
    <name evidence="3" type="ORF">PENTCL1PPCAC_12070</name>
</gene>
<dbReference type="AlphaFoldDB" id="A0AAV5TBW9"/>
<evidence type="ECO:0000256" key="1">
    <source>
        <dbReference type="SAM" id="MobiDB-lite"/>
    </source>
</evidence>